<gene>
    <name evidence="1" type="ORF">CRE_00184</name>
</gene>
<dbReference type="AlphaFoldDB" id="E3LDM8"/>
<dbReference type="InParanoid" id="E3LDM8"/>
<proteinExistence type="predicted"/>
<dbReference type="EMBL" id="DS268407">
    <property type="protein sequence ID" value="EFO83054.1"/>
    <property type="molecule type" value="Genomic_DNA"/>
</dbReference>
<dbReference type="Proteomes" id="UP000008281">
    <property type="component" value="Unassembled WGS sequence"/>
</dbReference>
<protein>
    <submittedName>
        <fullName evidence="1">Uncharacterized protein</fullName>
    </submittedName>
</protein>
<name>E3LDM8_CAERE</name>
<sequence>MPSASLSGVRHSGLQTVVKATMVKGELLNHIALG</sequence>
<dbReference type="HOGENOM" id="CLU_3377582_0_0_1"/>
<evidence type="ECO:0000313" key="2">
    <source>
        <dbReference type="Proteomes" id="UP000008281"/>
    </source>
</evidence>
<organism evidence="2">
    <name type="scientific">Caenorhabditis remanei</name>
    <name type="common">Caenorhabditis vulgaris</name>
    <dbReference type="NCBI Taxonomy" id="31234"/>
    <lineage>
        <taxon>Eukaryota</taxon>
        <taxon>Metazoa</taxon>
        <taxon>Ecdysozoa</taxon>
        <taxon>Nematoda</taxon>
        <taxon>Chromadorea</taxon>
        <taxon>Rhabditida</taxon>
        <taxon>Rhabditina</taxon>
        <taxon>Rhabditomorpha</taxon>
        <taxon>Rhabditoidea</taxon>
        <taxon>Rhabditidae</taxon>
        <taxon>Peloderinae</taxon>
        <taxon>Caenorhabditis</taxon>
    </lineage>
</organism>
<accession>E3LDM8</accession>
<keyword evidence="2" id="KW-1185">Reference proteome</keyword>
<evidence type="ECO:0000313" key="1">
    <source>
        <dbReference type="EMBL" id="EFO83054.1"/>
    </source>
</evidence>
<reference evidence="1" key="1">
    <citation type="submission" date="2007-07" db="EMBL/GenBank/DDBJ databases">
        <title>PCAP assembly of the Caenorhabditis remanei genome.</title>
        <authorList>
            <consortium name="The Caenorhabditis remanei Sequencing Consortium"/>
            <person name="Wilson R.K."/>
        </authorList>
    </citation>
    <scope>NUCLEOTIDE SEQUENCE [LARGE SCALE GENOMIC DNA]</scope>
    <source>
        <strain evidence="1">PB4641</strain>
    </source>
</reference>